<evidence type="ECO:0000256" key="1">
    <source>
        <dbReference type="ARBA" id="ARBA00004429"/>
    </source>
</evidence>
<dbReference type="Pfam" id="PF00528">
    <property type="entry name" value="BPD_transp_1"/>
    <property type="match status" value="2"/>
</dbReference>
<dbReference type="GO" id="GO:0005886">
    <property type="term" value="C:plasma membrane"/>
    <property type="evidence" value="ECO:0007669"/>
    <property type="project" value="UniProtKB-SubCell"/>
</dbReference>
<evidence type="ECO:0000256" key="6">
    <source>
        <dbReference type="ARBA" id="ARBA00022989"/>
    </source>
</evidence>
<gene>
    <name evidence="10" type="ORF">CFX1CAM_0504</name>
</gene>
<evidence type="ECO:0000256" key="7">
    <source>
        <dbReference type="ARBA" id="ARBA00023136"/>
    </source>
</evidence>
<evidence type="ECO:0000256" key="3">
    <source>
        <dbReference type="ARBA" id="ARBA00022475"/>
    </source>
</evidence>
<evidence type="ECO:0000259" key="9">
    <source>
        <dbReference type="PROSITE" id="PS50928"/>
    </source>
</evidence>
<feature type="transmembrane region" description="Helical" evidence="8">
    <location>
        <begin position="378"/>
        <end position="399"/>
    </location>
</feature>
<evidence type="ECO:0000313" key="11">
    <source>
        <dbReference type="Proteomes" id="UP000195514"/>
    </source>
</evidence>
<feature type="transmembrane region" description="Helical" evidence="8">
    <location>
        <begin position="495"/>
        <end position="522"/>
    </location>
</feature>
<keyword evidence="11" id="KW-1185">Reference proteome</keyword>
<dbReference type="OrthoDB" id="9776648at2"/>
<feature type="domain" description="ABC transmembrane type-1" evidence="9">
    <location>
        <begin position="70"/>
        <end position="277"/>
    </location>
</feature>
<keyword evidence="7 8" id="KW-0472">Membrane</keyword>
<keyword evidence="6 8" id="KW-1133">Transmembrane helix</keyword>
<dbReference type="AlphaFoldDB" id="A0A1Y6K6B2"/>
<evidence type="ECO:0000256" key="4">
    <source>
        <dbReference type="ARBA" id="ARBA00022519"/>
    </source>
</evidence>
<keyword evidence="2 8" id="KW-0813">Transport</keyword>
<dbReference type="CDD" id="cd06261">
    <property type="entry name" value="TM_PBP2"/>
    <property type="match status" value="2"/>
</dbReference>
<dbReference type="RefSeq" id="WP_087861496.1">
    <property type="nucleotide sequence ID" value="NZ_LT859958.1"/>
</dbReference>
<feature type="transmembrane region" description="Helical" evidence="8">
    <location>
        <begin position="542"/>
        <end position="564"/>
    </location>
</feature>
<evidence type="ECO:0000313" key="10">
    <source>
        <dbReference type="EMBL" id="SMX53570.1"/>
    </source>
</evidence>
<organism evidence="10 11">
    <name type="scientific">Candidatus Brevifilum fermentans</name>
    <dbReference type="NCBI Taxonomy" id="1986204"/>
    <lineage>
        <taxon>Bacteria</taxon>
        <taxon>Bacillati</taxon>
        <taxon>Chloroflexota</taxon>
        <taxon>Anaerolineae</taxon>
        <taxon>Anaerolineales</taxon>
        <taxon>Anaerolineaceae</taxon>
        <taxon>Candidatus Brevifilum</taxon>
    </lineage>
</organism>
<feature type="transmembrane region" description="Helical" evidence="8">
    <location>
        <begin position="112"/>
        <end position="130"/>
    </location>
</feature>
<proteinExistence type="inferred from homology"/>
<feature type="domain" description="ABC transmembrane type-1" evidence="9">
    <location>
        <begin position="374"/>
        <end position="566"/>
    </location>
</feature>
<reference evidence="11" key="1">
    <citation type="submission" date="2017-05" db="EMBL/GenBank/DDBJ databases">
        <authorList>
            <person name="Kirkegaard R."/>
            <person name="Mcilroy J S."/>
        </authorList>
    </citation>
    <scope>NUCLEOTIDE SEQUENCE [LARGE SCALE GENOMIC DNA]</scope>
</reference>
<dbReference type="InterPro" id="IPR000515">
    <property type="entry name" value="MetI-like"/>
</dbReference>
<feature type="transmembrane region" description="Helical" evidence="8">
    <location>
        <begin position="150"/>
        <end position="175"/>
    </location>
</feature>
<feature type="transmembrane region" description="Helical" evidence="8">
    <location>
        <begin position="20"/>
        <end position="46"/>
    </location>
</feature>
<dbReference type="Proteomes" id="UP000195514">
    <property type="component" value="Chromosome I"/>
</dbReference>
<evidence type="ECO:0000256" key="2">
    <source>
        <dbReference type="ARBA" id="ARBA00022448"/>
    </source>
</evidence>
<dbReference type="KEGG" id="abat:CFX1CAM_0504"/>
<sequence>MTVSHRRLHRWTRHPVFRGLLFWFLPALFLGYFFYQPLFALFNLVLKGSASSGWGFDPGVLNLTRIWRPLSFTIRQAALSTLLTLFLGLPGAWAFTHFIFPGKKFLETLTTLPFILPTVVVAAGFNALLGPRGWINLGLMSLFNLAAPPIQFLNTFGAILVAHVFYNTTIILRVVSNAWSQQNIRLQHAAQVLGASPWRTFKEITLPQLKPAIFAGTLLVFLFNFSSFGVVLMLGGPQFATLEVEIYVQALHLLNLPMASVLSILQLLCTLLITLGHNRVSGLGDRVAAPPARGIIPRKPTRVIERVVLIVIITTLFVLLVAPLSSLALRSIVKLEPTRGERGEIERGLTLQFYRELAVNRRGDLFFVPPITAARNSFLFALMTIGLTLTLGLLVAYAQRYRTPLTKILDPLLMLPLGASAITQGLGFIIVFNRPPFSTLRFPLLIPIAHTLVALPFIVRTLSPALRNISTSLRNAARVLGASPLRVWREVDLPLLTPSILVSTIFALTISLGEFGASTFLVRPDYPTLPVAIYRYISQPGALNYGQALAMSTILMLVCAAGIFTIERLQKSERGEH</sequence>
<name>A0A1Y6K6B2_9CHLR</name>
<evidence type="ECO:0000256" key="8">
    <source>
        <dbReference type="RuleBase" id="RU363032"/>
    </source>
</evidence>
<comment type="similarity">
    <text evidence="8">Belongs to the binding-protein-dependent transport system permease family.</text>
</comment>
<feature type="transmembrane region" description="Helical" evidence="8">
    <location>
        <begin position="77"/>
        <end position="100"/>
    </location>
</feature>
<dbReference type="PANTHER" id="PTHR43357:SF4">
    <property type="entry name" value="INNER MEMBRANE ABC TRANSPORTER PERMEASE PROTEIN YDCV"/>
    <property type="match status" value="1"/>
</dbReference>
<keyword evidence="3" id="KW-1003">Cell membrane</keyword>
<feature type="transmembrane region" description="Helical" evidence="8">
    <location>
        <begin position="307"/>
        <end position="329"/>
    </location>
</feature>
<feature type="transmembrane region" description="Helical" evidence="8">
    <location>
        <begin position="212"/>
        <end position="234"/>
    </location>
</feature>
<dbReference type="PANTHER" id="PTHR43357">
    <property type="entry name" value="INNER MEMBRANE ABC TRANSPORTER PERMEASE PROTEIN YDCV"/>
    <property type="match status" value="1"/>
</dbReference>
<dbReference type="EMBL" id="LT859958">
    <property type="protein sequence ID" value="SMX53570.1"/>
    <property type="molecule type" value="Genomic_DNA"/>
</dbReference>
<feature type="transmembrane region" description="Helical" evidence="8">
    <location>
        <begin position="254"/>
        <end position="276"/>
    </location>
</feature>
<keyword evidence="5 8" id="KW-0812">Transmembrane</keyword>
<dbReference type="GO" id="GO:0055085">
    <property type="term" value="P:transmembrane transport"/>
    <property type="evidence" value="ECO:0007669"/>
    <property type="project" value="InterPro"/>
</dbReference>
<dbReference type="PROSITE" id="PS50928">
    <property type="entry name" value="ABC_TM1"/>
    <property type="match status" value="2"/>
</dbReference>
<dbReference type="Gene3D" id="1.10.3720.10">
    <property type="entry name" value="MetI-like"/>
    <property type="match status" value="2"/>
</dbReference>
<protein>
    <submittedName>
        <fullName evidence="10">Putative ABC transporter permease protein</fullName>
    </submittedName>
</protein>
<keyword evidence="4" id="KW-0997">Cell inner membrane</keyword>
<comment type="subcellular location">
    <subcellularLocation>
        <location evidence="1">Cell inner membrane</location>
        <topology evidence="1">Multi-pass membrane protein</topology>
    </subcellularLocation>
    <subcellularLocation>
        <location evidence="8">Cell membrane</location>
        <topology evidence="8">Multi-pass membrane protein</topology>
    </subcellularLocation>
</comment>
<feature type="transmembrane region" description="Helical" evidence="8">
    <location>
        <begin position="444"/>
        <end position="462"/>
    </location>
</feature>
<dbReference type="SUPFAM" id="SSF161098">
    <property type="entry name" value="MetI-like"/>
    <property type="match status" value="2"/>
</dbReference>
<accession>A0A1Y6K6B2</accession>
<feature type="transmembrane region" description="Helical" evidence="8">
    <location>
        <begin position="411"/>
        <end position="432"/>
    </location>
</feature>
<evidence type="ECO:0000256" key="5">
    <source>
        <dbReference type="ARBA" id="ARBA00022692"/>
    </source>
</evidence>
<dbReference type="InterPro" id="IPR035906">
    <property type="entry name" value="MetI-like_sf"/>
</dbReference>